<organism evidence="2 3">
    <name type="scientific">Colletotrichum tabaci</name>
    <dbReference type="NCBI Taxonomy" id="1209068"/>
    <lineage>
        <taxon>Eukaryota</taxon>
        <taxon>Fungi</taxon>
        <taxon>Dikarya</taxon>
        <taxon>Ascomycota</taxon>
        <taxon>Pezizomycotina</taxon>
        <taxon>Sordariomycetes</taxon>
        <taxon>Hypocreomycetidae</taxon>
        <taxon>Glomerellales</taxon>
        <taxon>Glomerellaceae</taxon>
        <taxon>Colletotrichum</taxon>
        <taxon>Colletotrichum destructivum species complex</taxon>
    </lineage>
</organism>
<feature type="compositionally biased region" description="Low complexity" evidence="1">
    <location>
        <begin position="270"/>
        <end position="294"/>
    </location>
</feature>
<keyword evidence="3" id="KW-1185">Reference proteome</keyword>
<gene>
    <name evidence="2" type="ORF">QIS74_04380</name>
</gene>
<accession>A0AAV9TJ98</accession>
<protein>
    <recommendedName>
        <fullName evidence="4">Gpi anchored protein</fullName>
    </recommendedName>
</protein>
<comment type="caution">
    <text evidence="2">The sequence shown here is derived from an EMBL/GenBank/DDBJ whole genome shotgun (WGS) entry which is preliminary data.</text>
</comment>
<proteinExistence type="predicted"/>
<dbReference type="AlphaFoldDB" id="A0AAV9TJ98"/>
<evidence type="ECO:0008006" key="4">
    <source>
        <dbReference type="Google" id="ProtNLM"/>
    </source>
</evidence>
<evidence type="ECO:0000313" key="2">
    <source>
        <dbReference type="EMBL" id="KAK6222125.1"/>
    </source>
</evidence>
<sequence>MPVTELSQHPIVNLGPLTTVFTAPASCTTRPPVLYLAIKDGYPDRASPFFPKECDPYEPLGDCFPSGAALDDAYASASSLGFPGAGTINYFSPASACPDSYTTVGVAAKNDRGEITSSAGVFEPPVVDIPAGSGSEGSPLEGIIGGNPIFNVLAEALEDGETAVICCPEDYTVGVAGGCFSEVPASVYGETTACRVAANSDDNWIWANATITYNDTVVTGSIISYTATSNVLSTTTATVPPLSADENIFQPVASRPAVTLIFNAAEATATGDDASGSGSGTAAPTETGTSSASGWRLGTSGGGVGVLATAWAVAALAGVALAAPF</sequence>
<evidence type="ECO:0000313" key="3">
    <source>
        <dbReference type="Proteomes" id="UP001327957"/>
    </source>
</evidence>
<dbReference type="EMBL" id="JASAOK010000019">
    <property type="protein sequence ID" value="KAK6222125.1"/>
    <property type="molecule type" value="Genomic_DNA"/>
</dbReference>
<reference evidence="2 3" key="1">
    <citation type="submission" date="2023-04" db="EMBL/GenBank/DDBJ databases">
        <title>Colletotrichum tabacum stain YC1 causing leaf anthracnose on Nicotiana tabacum(L.) cv.</title>
        <authorList>
            <person name="Ji Z."/>
            <person name="Wang M."/>
            <person name="Zhang J."/>
            <person name="Wang N."/>
            <person name="Zhou Z."/>
        </authorList>
    </citation>
    <scope>NUCLEOTIDE SEQUENCE [LARGE SCALE GENOMIC DNA]</scope>
    <source>
        <strain evidence="2 3">YC1</strain>
    </source>
</reference>
<name>A0AAV9TJ98_9PEZI</name>
<feature type="region of interest" description="Disordered" evidence="1">
    <location>
        <begin position="270"/>
        <end position="295"/>
    </location>
</feature>
<evidence type="ECO:0000256" key="1">
    <source>
        <dbReference type="SAM" id="MobiDB-lite"/>
    </source>
</evidence>
<dbReference type="Proteomes" id="UP001327957">
    <property type="component" value="Unassembled WGS sequence"/>
</dbReference>